<feature type="region of interest" description="Disordered" evidence="1">
    <location>
        <begin position="42"/>
        <end position="68"/>
    </location>
</feature>
<evidence type="ECO:0000313" key="3">
    <source>
        <dbReference type="Proteomes" id="UP000663843"/>
    </source>
</evidence>
<feature type="compositionally biased region" description="Basic residues" evidence="1">
    <location>
        <begin position="600"/>
        <end position="610"/>
    </location>
</feature>
<feature type="region of interest" description="Disordered" evidence="1">
    <location>
        <begin position="131"/>
        <end position="155"/>
    </location>
</feature>
<dbReference type="EMBL" id="CAJMWT010002538">
    <property type="protein sequence ID" value="CAE6446219.1"/>
    <property type="molecule type" value="Genomic_DNA"/>
</dbReference>
<evidence type="ECO:0000313" key="2">
    <source>
        <dbReference type="EMBL" id="CAE6446219.1"/>
    </source>
</evidence>
<protein>
    <submittedName>
        <fullName evidence="2">Uncharacterized protein</fullName>
    </submittedName>
</protein>
<feature type="compositionally biased region" description="Basic and acidic residues" evidence="1">
    <location>
        <begin position="611"/>
        <end position="620"/>
    </location>
</feature>
<gene>
    <name evidence="2" type="ORF">RDB_LOCUS81325</name>
</gene>
<dbReference type="Proteomes" id="UP000663843">
    <property type="component" value="Unassembled WGS sequence"/>
</dbReference>
<proteinExistence type="predicted"/>
<feature type="compositionally biased region" description="Low complexity" evidence="1">
    <location>
        <begin position="51"/>
        <end position="60"/>
    </location>
</feature>
<evidence type="ECO:0000256" key="1">
    <source>
        <dbReference type="SAM" id="MobiDB-lite"/>
    </source>
</evidence>
<name>A0A8H3B286_9AGAM</name>
<accession>A0A8H3B286</accession>
<feature type="region of interest" description="Disordered" evidence="1">
    <location>
        <begin position="526"/>
        <end position="620"/>
    </location>
</feature>
<reference evidence="2" key="1">
    <citation type="submission" date="2021-01" db="EMBL/GenBank/DDBJ databases">
        <authorList>
            <person name="Kaushik A."/>
        </authorList>
    </citation>
    <scope>NUCLEOTIDE SEQUENCE</scope>
    <source>
        <strain evidence="2">AG2-2IIIB</strain>
    </source>
</reference>
<dbReference type="AlphaFoldDB" id="A0A8H3B286"/>
<comment type="caution">
    <text evidence="2">The sequence shown here is derived from an EMBL/GenBank/DDBJ whole genome shotgun (WGS) entry which is preliminary data.</text>
</comment>
<organism evidence="2 3">
    <name type="scientific">Rhizoctonia solani</name>
    <dbReference type="NCBI Taxonomy" id="456999"/>
    <lineage>
        <taxon>Eukaryota</taxon>
        <taxon>Fungi</taxon>
        <taxon>Dikarya</taxon>
        <taxon>Basidiomycota</taxon>
        <taxon>Agaricomycotina</taxon>
        <taxon>Agaricomycetes</taxon>
        <taxon>Cantharellales</taxon>
        <taxon>Ceratobasidiaceae</taxon>
        <taxon>Rhizoctonia</taxon>
    </lineage>
</organism>
<sequence>MSKLSKKLFALTLMCLAIVFYSSLYPSTALIGHLPSGGGLKPSPTVPLPGSPVSVSVPAPASHPDPPTQSGARIILFVQELTGVASRVGRSLTTEADHVKVQLFSFFARSYLHSRILPSAPPPTRTTPVFIPPSRTVSQNNPALPTPGHTPRKTPETGFIQVDELVYSRPLTKGLPRDDTPKAHLGLQYFVFLSAYYTENSSWLVSGAFAMLVGAIVVLEAWTQLGSSRPTLEAQSCTPASTTLDPQVADTNAPRSIQIPTRYIKSDFVIAVGIQLVASLTLATSDQEVLVCTSSNVLVCSPSSIDLWLDAIIARDLPILGELCTNIGTVATIHSSIHIATRTLEADVLDAWGIDDRQDYLFSHWSILVHSAADHIPYPSCIPAGSCVGPQYQANRPAVARAPVRAPIRSIQIHSSWTDWRILGLIMRHFSTSLRLSATCVERGGCLSNSSHTILEHFARVRELSPGYRPVSLLVKVIVIPDSTFTLLLFGRHSPAECTGDSPLRRGLLIGWAPYVDPPTRAINIPDPNPVSVERRAQKPIRPGYGVYRPPSAQAASTSEGRLERTRARQQVLEQVEQDEPVTEARTCPDQDVGAEGARRRTRRGGRRAKERRERQLARD</sequence>